<dbReference type="AlphaFoldDB" id="A0A6A6VGQ8"/>
<evidence type="ECO:0000256" key="1">
    <source>
        <dbReference type="SAM" id="Coils"/>
    </source>
</evidence>
<dbReference type="PANTHER" id="PTHR23159">
    <property type="entry name" value="CENTROSOMAL PROTEIN 2"/>
    <property type="match status" value="1"/>
</dbReference>
<evidence type="ECO:0000313" key="2">
    <source>
        <dbReference type="EMBL" id="KAF2748989.1"/>
    </source>
</evidence>
<dbReference type="OrthoDB" id="4350898at2759"/>
<evidence type="ECO:0000313" key="3">
    <source>
        <dbReference type="Proteomes" id="UP000799440"/>
    </source>
</evidence>
<keyword evidence="3" id="KW-1185">Reference proteome</keyword>
<protein>
    <submittedName>
        <fullName evidence="2">Uncharacterized protein</fullName>
    </submittedName>
</protein>
<reference evidence="2" key="1">
    <citation type="journal article" date="2020" name="Stud. Mycol.">
        <title>101 Dothideomycetes genomes: a test case for predicting lifestyles and emergence of pathogens.</title>
        <authorList>
            <person name="Haridas S."/>
            <person name="Albert R."/>
            <person name="Binder M."/>
            <person name="Bloem J."/>
            <person name="Labutti K."/>
            <person name="Salamov A."/>
            <person name="Andreopoulos B."/>
            <person name="Baker S."/>
            <person name="Barry K."/>
            <person name="Bills G."/>
            <person name="Bluhm B."/>
            <person name="Cannon C."/>
            <person name="Castanera R."/>
            <person name="Culley D."/>
            <person name="Daum C."/>
            <person name="Ezra D."/>
            <person name="Gonzalez J."/>
            <person name="Henrissat B."/>
            <person name="Kuo A."/>
            <person name="Liang C."/>
            <person name="Lipzen A."/>
            <person name="Lutzoni F."/>
            <person name="Magnuson J."/>
            <person name="Mondo S."/>
            <person name="Nolan M."/>
            <person name="Ohm R."/>
            <person name="Pangilinan J."/>
            <person name="Park H.-J."/>
            <person name="Ramirez L."/>
            <person name="Alfaro M."/>
            <person name="Sun H."/>
            <person name="Tritt A."/>
            <person name="Yoshinaga Y."/>
            <person name="Zwiers L.-H."/>
            <person name="Turgeon B."/>
            <person name="Goodwin S."/>
            <person name="Spatafora J."/>
            <person name="Crous P."/>
            <person name="Grigoriev I."/>
        </authorList>
    </citation>
    <scope>NUCLEOTIDE SEQUENCE</scope>
    <source>
        <strain evidence="2">CBS 119925</strain>
    </source>
</reference>
<dbReference type="Proteomes" id="UP000799440">
    <property type="component" value="Unassembled WGS sequence"/>
</dbReference>
<keyword evidence="1" id="KW-0175">Coiled coil</keyword>
<name>A0A6A6VGQ8_9PLEO</name>
<feature type="coiled-coil region" evidence="1">
    <location>
        <begin position="294"/>
        <end position="490"/>
    </location>
</feature>
<accession>A0A6A6VGQ8</accession>
<proteinExistence type="predicted"/>
<gene>
    <name evidence="2" type="ORF">M011DRAFT_524953</name>
</gene>
<organism evidence="2 3">
    <name type="scientific">Sporormia fimetaria CBS 119925</name>
    <dbReference type="NCBI Taxonomy" id="1340428"/>
    <lineage>
        <taxon>Eukaryota</taxon>
        <taxon>Fungi</taxon>
        <taxon>Dikarya</taxon>
        <taxon>Ascomycota</taxon>
        <taxon>Pezizomycotina</taxon>
        <taxon>Dothideomycetes</taxon>
        <taxon>Pleosporomycetidae</taxon>
        <taxon>Pleosporales</taxon>
        <taxon>Sporormiaceae</taxon>
        <taxon>Sporormia</taxon>
    </lineage>
</organism>
<dbReference type="Gene3D" id="1.20.5.1700">
    <property type="match status" value="1"/>
</dbReference>
<dbReference type="PANTHER" id="PTHR23159:SF31">
    <property type="entry name" value="CENTROSOME-ASSOCIATED PROTEIN CEP250 ISOFORM X1"/>
    <property type="match status" value="1"/>
</dbReference>
<feature type="coiled-coil region" evidence="1">
    <location>
        <begin position="115"/>
        <end position="177"/>
    </location>
</feature>
<dbReference type="EMBL" id="MU006567">
    <property type="protein sequence ID" value="KAF2748989.1"/>
    <property type="molecule type" value="Genomic_DNA"/>
</dbReference>
<sequence length="582" mass="66713">MATEFIAQEVIAPEIKTESLTVVREVRDIAIEEPTIVPALEKPWMCYYPVSDAPKLKPRKNLTKEFFCEHPSVEPNVYRTTDPLPFPGSLKELISWTDAFVDKIASVTQEEAEAHADTNRRNEQLKSQLDILQAELAKSRDETKAANDRVDEVEKALRKAETDVETSKKTIAQMLDDDKKQLEEISRLGADVQSWKQQHDDVVQKMNSQKEAFEKADAEAAKRFWGEHEDHMEDHNALEKVRKQLCEETEARMKVEGDLRQTSKTLSEKTIALEASKKTNKDLTERLARSKISNDTLTANNEKLRGEVRDLKKDLYDVKEDLQKAVGKVEKVNKELDTARGKIASQEQELRYLKEKNAELDGLLQDVLKERDAAKAERDEKVIESEGLRKELAEVKQRVEELKIAIEATKTEWQAKFDDLNKSNEDLQADLEAARERRDDAVRDCDVLRKEVTRLEKKNPTKVTAAMGELEDLRSQVTDLKAQLEATTKRLVPNPNKRTINILTFEYGSKAYTEEEDPELFEKLYTFAEKDQAFKVNNALVFNKDPMKGHDKSFSITYQVDGSGMPKHLFGEEGQSVRFRKN</sequence>